<proteinExistence type="predicted"/>
<organism evidence="1 2">
    <name type="scientific">Paenibacillus pseudetheri</name>
    <dbReference type="NCBI Taxonomy" id="2897682"/>
    <lineage>
        <taxon>Bacteria</taxon>
        <taxon>Bacillati</taxon>
        <taxon>Bacillota</taxon>
        <taxon>Bacilli</taxon>
        <taxon>Bacillales</taxon>
        <taxon>Paenibacillaceae</taxon>
        <taxon>Paenibacillus</taxon>
    </lineage>
</organism>
<dbReference type="RefSeq" id="WP_234537207.1">
    <property type="nucleotide sequence ID" value="NZ_CAKMAB010000022.1"/>
</dbReference>
<reference evidence="1" key="1">
    <citation type="submission" date="2021-12" db="EMBL/GenBank/DDBJ databases">
        <authorList>
            <person name="Criscuolo A."/>
        </authorList>
    </citation>
    <scope>NUCLEOTIDE SEQUENCE</scope>
    <source>
        <strain evidence="1">CIP111894</strain>
    </source>
</reference>
<name>A0ABN8FPF6_9BACL</name>
<dbReference type="EMBL" id="CAKMAB010000022">
    <property type="protein sequence ID" value="CAH1057573.1"/>
    <property type="molecule type" value="Genomic_DNA"/>
</dbReference>
<dbReference type="Proteomes" id="UP000838749">
    <property type="component" value="Unassembled WGS sequence"/>
</dbReference>
<gene>
    <name evidence="1" type="ORF">PAECIP111894_03731</name>
</gene>
<evidence type="ECO:0000313" key="1">
    <source>
        <dbReference type="EMBL" id="CAH1057573.1"/>
    </source>
</evidence>
<sequence>MNTEDYKGNDDLQLYDSVIKKLIIDHQNKTVEFYFLKVIERVDRSEHSFTYKVREARLKFSGVVYAKLPYWMEFDEWSEFYRSAVIKLQVSYKESPNEHKNTKNSYISIWV</sequence>
<evidence type="ECO:0000313" key="2">
    <source>
        <dbReference type="Proteomes" id="UP000838749"/>
    </source>
</evidence>
<comment type="caution">
    <text evidence="1">The sequence shown here is derived from an EMBL/GenBank/DDBJ whole genome shotgun (WGS) entry which is preliminary data.</text>
</comment>
<accession>A0ABN8FPF6</accession>
<protein>
    <submittedName>
        <fullName evidence="1">Uncharacterized protein</fullName>
    </submittedName>
</protein>
<keyword evidence="2" id="KW-1185">Reference proteome</keyword>